<keyword evidence="2" id="KW-0963">Cytoplasm</keyword>
<dbReference type="RefSeq" id="XP_053584008.1">
    <property type="nucleotide sequence ID" value="XM_053729236.1"/>
</dbReference>
<gene>
    <name evidence="7" type="ORF">GCK72_012595</name>
</gene>
<dbReference type="InterPro" id="IPR043129">
    <property type="entry name" value="ATPase_NBD"/>
</dbReference>
<dbReference type="Pfam" id="PF00022">
    <property type="entry name" value="Actin"/>
    <property type="match status" value="1"/>
</dbReference>
<dbReference type="SMART" id="SM00268">
    <property type="entry name" value="ACTIN"/>
    <property type="match status" value="1"/>
</dbReference>
<dbReference type="GO" id="GO:0005524">
    <property type="term" value="F:ATP binding"/>
    <property type="evidence" value="ECO:0007669"/>
    <property type="project" value="UniProtKB-KW"/>
</dbReference>
<evidence type="ECO:0000256" key="2">
    <source>
        <dbReference type="ARBA" id="ARBA00022490"/>
    </source>
</evidence>
<keyword evidence="4" id="KW-0067">ATP-binding</keyword>
<dbReference type="InterPro" id="IPR004000">
    <property type="entry name" value="Actin"/>
</dbReference>
<dbReference type="AlphaFoldDB" id="A0A6A5GP05"/>
<dbReference type="SUPFAM" id="SSF53067">
    <property type="entry name" value="Actin-like ATPase domain"/>
    <property type="match status" value="2"/>
</dbReference>
<dbReference type="CTD" id="78775555"/>
<comment type="caution">
    <text evidence="7">The sequence shown here is derived from an EMBL/GenBank/DDBJ whole genome shotgun (WGS) entry which is preliminary data.</text>
</comment>
<keyword evidence="5" id="KW-0206">Cytoskeleton</keyword>
<accession>A0A6A5GP05</accession>
<organism evidence="7 8">
    <name type="scientific">Caenorhabditis remanei</name>
    <name type="common">Caenorhabditis vulgaris</name>
    <dbReference type="NCBI Taxonomy" id="31234"/>
    <lineage>
        <taxon>Eukaryota</taxon>
        <taxon>Metazoa</taxon>
        <taxon>Ecdysozoa</taxon>
        <taxon>Nematoda</taxon>
        <taxon>Chromadorea</taxon>
        <taxon>Rhabditida</taxon>
        <taxon>Rhabditina</taxon>
        <taxon>Rhabditomorpha</taxon>
        <taxon>Rhabditoidea</taxon>
        <taxon>Rhabditidae</taxon>
        <taxon>Peloderinae</taxon>
        <taxon>Caenorhabditis</taxon>
    </lineage>
</organism>
<evidence type="ECO:0000256" key="5">
    <source>
        <dbReference type="ARBA" id="ARBA00023212"/>
    </source>
</evidence>
<evidence type="ECO:0000256" key="3">
    <source>
        <dbReference type="ARBA" id="ARBA00022741"/>
    </source>
</evidence>
<dbReference type="Gene3D" id="3.30.420.40">
    <property type="match status" value="1"/>
</dbReference>
<evidence type="ECO:0000313" key="8">
    <source>
        <dbReference type="Proteomes" id="UP000483820"/>
    </source>
</evidence>
<dbReference type="Proteomes" id="UP000483820">
    <property type="component" value="Chromosome IV"/>
</dbReference>
<dbReference type="Gene3D" id="3.90.640.10">
    <property type="entry name" value="Actin, Chain A, domain 4"/>
    <property type="match status" value="1"/>
</dbReference>
<protein>
    <submittedName>
        <fullName evidence="7">Uncharacterized protein</fullName>
    </submittedName>
</protein>
<sequence>MTHNTSIIAGFAGSDFPPLVFPSNVGESGLVGSKAFKKRFQFGLTHPIKNGIISDWNSMEIIWDHVFTELNADSKDHPVFLTESPLTPKENREKMTQIMFETFNTPAMYVAMQPVMSLFASGRITGLVLDSGHGATHTVPVYVGYAIPSAICRMELSGGGLTEYLQRLLTERGYYLTSSGERQAVQDLKEKLCYVARNFANEMKPIFMTPPLAYELPDGQFIMIGDERFRCS</sequence>
<proteinExistence type="inferred from homology"/>
<dbReference type="PRINTS" id="PR00190">
    <property type="entry name" value="ACTIN"/>
</dbReference>
<evidence type="ECO:0000256" key="1">
    <source>
        <dbReference type="ARBA" id="ARBA00004245"/>
    </source>
</evidence>
<dbReference type="FunFam" id="3.30.420.40:FF:000148">
    <property type="entry name" value="Actin, alpha skeletal muscle"/>
    <property type="match status" value="1"/>
</dbReference>
<dbReference type="EMBL" id="WUAV01000004">
    <property type="protein sequence ID" value="KAF1756142.1"/>
    <property type="molecule type" value="Genomic_DNA"/>
</dbReference>
<evidence type="ECO:0000313" key="7">
    <source>
        <dbReference type="EMBL" id="KAF1756142.1"/>
    </source>
</evidence>
<dbReference type="GeneID" id="78775555"/>
<evidence type="ECO:0000256" key="6">
    <source>
        <dbReference type="RuleBase" id="RU000487"/>
    </source>
</evidence>
<evidence type="ECO:0000256" key="4">
    <source>
        <dbReference type="ARBA" id="ARBA00022840"/>
    </source>
</evidence>
<comment type="subcellular location">
    <subcellularLocation>
        <location evidence="1">Cytoplasm</location>
        <location evidence="1">Cytoskeleton</location>
    </subcellularLocation>
</comment>
<comment type="similarity">
    <text evidence="6">Belongs to the actin family.</text>
</comment>
<dbReference type="GO" id="GO:0005856">
    <property type="term" value="C:cytoskeleton"/>
    <property type="evidence" value="ECO:0007669"/>
    <property type="project" value="UniProtKB-SubCell"/>
</dbReference>
<dbReference type="KEGG" id="crq:GCK72_012595"/>
<keyword evidence="3" id="KW-0547">Nucleotide-binding</keyword>
<name>A0A6A5GP05_CAERE</name>
<dbReference type="PANTHER" id="PTHR11937">
    <property type="entry name" value="ACTIN"/>
    <property type="match status" value="1"/>
</dbReference>
<reference evidence="7 8" key="1">
    <citation type="submission" date="2019-12" db="EMBL/GenBank/DDBJ databases">
        <title>Chromosome-level assembly of the Caenorhabditis remanei genome.</title>
        <authorList>
            <person name="Teterina A.A."/>
            <person name="Willis J.H."/>
            <person name="Phillips P.C."/>
        </authorList>
    </citation>
    <scope>NUCLEOTIDE SEQUENCE [LARGE SCALE GENOMIC DNA]</scope>
    <source>
        <strain evidence="7 8">PX506</strain>
        <tissue evidence="7">Whole organism</tissue>
    </source>
</reference>